<name>A0AAV9QUC5_9TELE</name>
<gene>
    <name evidence="2" type="ORF">CRENBAI_004211</name>
</gene>
<dbReference type="EMBL" id="JAHHUM010002717">
    <property type="protein sequence ID" value="KAK5601088.1"/>
    <property type="molecule type" value="Genomic_DNA"/>
</dbReference>
<evidence type="ECO:0000313" key="3">
    <source>
        <dbReference type="Proteomes" id="UP001311232"/>
    </source>
</evidence>
<organism evidence="2 3">
    <name type="scientific">Crenichthys baileyi</name>
    <name type="common">White River springfish</name>
    <dbReference type="NCBI Taxonomy" id="28760"/>
    <lineage>
        <taxon>Eukaryota</taxon>
        <taxon>Metazoa</taxon>
        <taxon>Chordata</taxon>
        <taxon>Craniata</taxon>
        <taxon>Vertebrata</taxon>
        <taxon>Euteleostomi</taxon>
        <taxon>Actinopterygii</taxon>
        <taxon>Neopterygii</taxon>
        <taxon>Teleostei</taxon>
        <taxon>Neoteleostei</taxon>
        <taxon>Acanthomorphata</taxon>
        <taxon>Ovalentaria</taxon>
        <taxon>Atherinomorphae</taxon>
        <taxon>Cyprinodontiformes</taxon>
        <taxon>Goodeidae</taxon>
        <taxon>Crenichthys</taxon>
    </lineage>
</organism>
<accession>A0AAV9QUC5</accession>
<dbReference type="AlphaFoldDB" id="A0AAV9QUC5"/>
<sequence length="116" mass="13301">MGQDFAIISINYEMGKQLSYEDIIDDFASKKARKQTFPAEDVEAENGMNLNDHRRVRDVLSQDPDTGGGGQRRQGSRKELGSMTAEMSWRRVEAQLKSKRVHLWRALKAKPYRMIG</sequence>
<evidence type="ECO:0000313" key="2">
    <source>
        <dbReference type="EMBL" id="KAK5601088.1"/>
    </source>
</evidence>
<protein>
    <submittedName>
        <fullName evidence="2">Uncharacterized protein</fullName>
    </submittedName>
</protein>
<evidence type="ECO:0000256" key="1">
    <source>
        <dbReference type="SAM" id="MobiDB-lite"/>
    </source>
</evidence>
<feature type="compositionally biased region" description="Basic and acidic residues" evidence="1">
    <location>
        <begin position="51"/>
        <end position="60"/>
    </location>
</feature>
<reference evidence="2 3" key="1">
    <citation type="submission" date="2021-06" db="EMBL/GenBank/DDBJ databases">
        <authorList>
            <person name="Palmer J.M."/>
        </authorList>
    </citation>
    <scope>NUCLEOTIDE SEQUENCE [LARGE SCALE GENOMIC DNA]</scope>
    <source>
        <strain evidence="2 3">MEX-2019</strain>
        <tissue evidence="2">Muscle</tissue>
    </source>
</reference>
<feature type="region of interest" description="Disordered" evidence="1">
    <location>
        <begin position="37"/>
        <end position="84"/>
    </location>
</feature>
<keyword evidence="3" id="KW-1185">Reference proteome</keyword>
<comment type="caution">
    <text evidence="2">The sequence shown here is derived from an EMBL/GenBank/DDBJ whole genome shotgun (WGS) entry which is preliminary data.</text>
</comment>
<proteinExistence type="predicted"/>
<dbReference type="Proteomes" id="UP001311232">
    <property type="component" value="Unassembled WGS sequence"/>
</dbReference>